<proteinExistence type="predicted"/>
<dbReference type="Proteomes" id="UP000078576">
    <property type="component" value="Unassembled WGS sequence"/>
</dbReference>
<gene>
    <name evidence="1" type="ORF">VP1G_10885</name>
</gene>
<reference evidence="2" key="1">
    <citation type="submission" date="2014-12" db="EMBL/GenBank/DDBJ databases">
        <title>Genome Sequence of Valsa Canker Pathogens Uncovers a Specific Adaption of Colonization on Woody Bark.</title>
        <authorList>
            <person name="Yin Z."/>
            <person name="Liu H."/>
            <person name="Gao X."/>
            <person name="Li Z."/>
            <person name="Song N."/>
            <person name="Ke X."/>
            <person name="Dai Q."/>
            <person name="Wu Y."/>
            <person name="Sun Y."/>
            <person name="Xu J.-R."/>
            <person name="Kang Z.K."/>
            <person name="Wang L."/>
            <person name="Huang L."/>
        </authorList>
    </citation>
    <scope>NUCLEOTIDE SEQUENCE [LARGE SCALE GENOMIC DNA]</scope>
    <source>
        <strain evidence="2">SXYL134</strain>
    </source>
</reference>
<organism evidence="1 2">
    <name type="scientific">Cytospora mali</name>
    <name type="common">Apple Valsa canker fungus</name>
    <name type="synonym">Valsa mali</name>
    <dbReference type="NCBI Taxonomy" id="578113"/>
    <lineage>
        <taxon>Eukaryota</taxon>
        <taxon>Fungi</taxon>
        <taxon>Dikarya</taxon>
        <taxon>Ascomycota</taxon>
        <taxon>Pezizomycotina</taxon>
        <taxon>Sordariomycetes</taxon>
        <taxon>Sordariomycetidae</taxon>
        <taxon>Diaporthales</taxon>
        <taxon>Cytosporaceae</taxon>
        <taxon>Cytospora</taxon>
    </lineage>
</organism>
<evidence type="ECO:0000313" key="1">
    <source>
        <dbReference type="EMBL" id="KUI56763.1"/>
    </source>
</evidence>
<accession>A0A194UYM6</accession>
<keyword evidence="2" id="KW-1185">Reference proteome</keyword>
<dbReference type="EMBL" id="KN714692">
    <property type="protein sequence ID" value="KUI56763.1"/>
    <property type="molecule type" value="Genomic_DNA"/>
</dbReference>
<name>A0A194UYM6_CYTMA</name>
<protein>
    <submittedName>
        <fullName evidence="1">Uncharacterized protein</fullName>
    </submittedName>
</protein>
<dbReference type="AlphaFoldDB" id="A0A194UYM6"/>
<evidence type="ECO:0000313" key="2">
    <source>
        <dbReference type="Proteomes" id="UP000078576"/>
    </source>
</evidence>
<sequence length="75" mass="8058">MVFVSDVAAVNNPFYLEFTFTIGLGNSDPRSTCSIAVDLPEGQDAMDDNAAFEFSHVSSGLQLSTRASRGFARHA</sequence>